<dbReference type="PANTHER" id="PTHR34293">
    <property type="entry name" value="HTH-TYPE TRANSCRIPTIONAL REGULATOR TRMBL2"/>
    <property type="match status" value="1"/>
</dbReference>
<dbReference type="SUPFAM" id="SSF46785">
    <property type="entry name" value="Winged helix' DNA-binding domain"/>
    <property type="match status" value="1"/>
</dbReference>
<dbReference type="Proteomes" id="UP000033103">
    <property type="component" value="Chromosome"/>
</dbReference>
<dbReference type="OrthoDB" id="95345at2"/>
<evidence type="ECO:0000259" key="1">
    <source>
        <dbReference type="Pfam" id="PF01978"/>
    </source>
</evidence>
<accession>A0A0E3UV09</accession>
<gene>
    <name evidence="2" type="ORF">VC03_05240</name>
</gene>
<keyword evidence="3" id="KW-1185">Reference proteome</keyword>
<evidence type="ECO:0000313" key="2">
    <source>
        <dbReference type="EMBL" id="AKC95883.1"/>
    </source>
</evidence>
<dbReference type="InterPro" id="IPR002831">
    <property type="entry name" value="Tscrpt_reg_TrmB_N"/>
</dbReference>
<dbReference type="Pfam" id="PF01978">
    <property type="entry name" value="TrmB"/>
    <property type="match status" value="1"/>
</dbReference>
<dbReference type="HOGENOM" id="CLU_1395483_0_0_0"/>
<dbReference type="PATRIC" id="fig|1069640.6.peg.1037"/>
<reference evidence="2 3" key="1">
    <citation type="journal article" date="2012" name="BMC Genomics">
        <title>Genomic sequence analysis and characterization of Sneathia amnii sp. nov.</title>
        <authorList>
            <consortium name="Vaginal Microbiome Consortium (additional members)"/>
            <person name="Harwich M.D.Jr."/>
            <person name="Serrano M.G."/>
            <person name="Fettweis J.M."/>
            <person name="Alves J.M."/>
            <person name="Reimers M.A."/>
            <person name="Buck G.A."/>
            <person name="Jefferson K.K."/>
        </authorList>
    </citation>
    <scope>NUCLEOTIDE SEQUENCE [LARGE SCALE GENOMIC DNA]</scope>
    <source>
        <strain evidence="2 3">SN35</strain>
    </source>
</reference>
<protein>
    <recommendedName>
        <fullName evidence="1">Transcription regulator TrmB N-terminal domain-containing protein</fullName>
    </recommendedName>
</protein>
<proteinExistence type="predicted"/>
<dbReference type="EMBL" id="CP011280">
    <property type="protein sequence ID" value="AKC95883.1"/>
    <property type="molecule type" value="Genomic_DNA"/>
</dbReference>
<dbReference type="RefSeq" id="WP_046328987.1">
    <property type="nucleotide sequence ID" value="NZ_CP011280.1"/>
</dbReference>
<dbReference type="InterPro" id="IPR051797">
    <property type="entry name" value="TrmB-like"/>
</dbReference>
<dbReference type="STRING" id="187101.VC03_05240"/>
<name>A0A0E3UV09_9FUSO</name>
<organism evidence="2 3">
    <name type="scientific">Sneathia vaginalis</name>
    <dbReference type="NCBI Taxonomy" id="187101"/>
    <lineage>
        <taxon>Bacteria</taxon>
        <taxon>Fusobacteriati</taxon>
        <taxon>Fusobacteriota</taxon>
        <taxon>Fusobacteriia</taxon>
        <taxon>Fusobacteriales</taxon>
        <taxon>Leptotrichiaceae</taxon>
        <taxon>Sneathia</taxon>
    </lineage>
</organism>
<dbReference type="PANTHER" id="PTHR34293:SF1">
    <property type="entry name" value="HTH-TYPE TRANSCRIPTIONAL REGULATOR TRMBL2"/>
    <property type="match status" value="1"/>
</dbReference>
<sequence length="195" mass="22613">MSVKEKLMCIGFSEIEALIYIELLEKQGQNGTQLSKAMNQPRSTVYMGLESLLKKNIIYLIPTQTDKKNYNPIYPQDLVKRLKREYSYILETIGQDLDKMYNKEKYERVFNIEGLENIKEKIKDMVMEAKNKVVISGYTDIYFEDTSKIEHINTDDTEKLICIVDDEIALIANINDVYANAVYTRNSLIVKGIKC</sequence>
<dbReference type="InterPro" id="IPR036390">
    <property type="entry name" value="WH_DNA-bd_sf"/>
</dbReference>
<evidence type="ECO:0000313" key="3">
    <source>
        <dbReference type="Proteomes" id="UP000033103"/>
    </source>
</evidence>
<dbReference type="InterPro" id="IPR036388">
    <property type="entry name" value="WH-like_DNA-bd_sf"/>
</dbReference>
<dbReference type="Gene3D" id="1.10.10.10">
    <property type="entry name" value="Winged helix-like DNA-binding domain superfamily/Winged helix DNA-binding domain"/>
    <property type="match status" value="1"/>
</dbReference>
<feature type="domain" description="Transcription regulator TrmB N-terminal" evidence="1">
    <location>
        <begin position="7"/>
        <end position="75"/>
    </location>
</feature>
<dbReference type="AlphaFoldDB" id="A0A0E3UV09"/>
<dbReference type="KEGG" id="sns:VC03_05240"/>